<gene>
    <name evidence="13" type="ORF">F0A16_05510</name>
</gene>
<evidence type="ECO:0000256" key="5">
    <source>
        <dbReference type="ARBA" id="ARBA00023315"/>
    </source>
</evidence>
<evidence type="ECO:0000313" key="13">
    <source>
        <dbReference type="EMBL" id="KAA0019780.1"/>
    </source>
</evidence>
<evidence type="ECO:0000256" key="4">
    <source>
        <dbReference type="ARBA" id="ARBA00023098"/>
    </source>
</evidence>
<dbReference type="InterPro" id="IPR045746">
    <property type="entry name" value="ACT14924-like_Acyltransf_dom"/>
</dbReference>
<dbReference type="RefSeq" id="WP_149434380.1">
    <property type="nucleotide sequence ID" value="NZ_VTPX01000002.1"/>
</dbReference>
<protein>
    <recommendedName>
        <fullName evidence="8">L-ornithine N(alpha)-acyltransferase</fullName>
        <ecNumber evidence="7">2.3.2.30</ecNumber>
    </recommendedName>
</protein>
<dbReference type="Pfam" id="PF19576">
    <property type="entry name" value="Acyltransf_2"/>
    <property type="match status" value="1"/>
</dbReference>
<dbReference type="PANTHER" id="PTHR37323">
    <property type="entry name" value="GCN5-RELATED N-ACETYLTRANSFERASE"/>
    <property type="match status" value="1"/>
</dbReference>
<accession>A0A640WH99</accession>
<evidence type="ECO:0000256" key="11">
    <source>
        <dbReference type="SAM" id="MobiDB-lite"/>
    </source>
</evidence>
<dbReference type="SMART" id="SM00563">
    <property type="entry name" value="PlsC"/>
    <property type="match status" value="1"/>
</dbReference>
<keyword evidence="4" id="KW-0443">Lipid metabolism</keyword>
<comment type="similarity">
    <text evidence="6">Belongs to the acetyltransferase family. OlsB subfamily.</text>
</comment>
<evidence type="ECO:0000313" key="14">
    <source>
        <dbReference type="Proteomes" id="UP000466024"/>
    </source>
</evidence>
<feature type="domain" description="Phospholipid/glycerol acyltransferase" evidence="12">
    <location>
        <begin position="82"/>
        <end position="199"/>
    </location>
</feature>
<keyword evidence="2" id="KW-0444">Lipid biosynthesis</keyword>
<keyword evidence="3 13" id="KW-0808">Transferase</keyword>
<evidence type="ECO:0000256" key="8">
    <source>
        <dbReference type="ARBA" id="ARBA00039866"/>
    </source>
</evidence>
<dbReference type="AlphaFoldDB" id="A0A640WH99"/>
<dbReference type="InterPro" id="IPR002123">
    <property type="entry name" value="Plipid/glycerol_acylTrfase"/>
</dbReference>
<evidence type="ECO:0000256" key="1">
    <source>
        <dbReference type="ARBA" id="ARBA00005189"/>
    </source>
</evidence>
<feature type="region of interest" description="Disordered" evidence="11">
    <location>
        <begin position="573"/>
        <end position="599"/>
    </location>
</feature>
<dbReference type="InterPro" id="IPR016181">
    <property type="entry name" value="Acyl_CoA_acyltransferase"/>
</dbReference>
<keyword evidence="14" id="KW-1185">Reference proteome</keyword>
<evidence type="ECO:0000256" key="2">
    <source>
        <dbReference type="ARBA" id="ARBA00022516"/>
    </source>
</evidence>
<organism evidence="13 14">
    <name type="scientific">Salinicola corii</name>
    <dbReference type="NCBI Taxonomy" id="2606937"/>
    <lineage>
        <taxon>Bacteria</taxon>
        <taxon>Pseudomonadati</taxon>
        <taxon>Pseudomonadota</taxon>
        <taxon>Gammaproteobacteria</taxon>
        <taxon>Oceanospirillales</taxon>
        <taxon>Halomonadaceae</taxon>
        <taxon>Salinicola</taxon>
    </lineage>
</organism>
<dbReference type="InterPro" id="IPR052351">
    <property type="entry name" value="Ornithine_N-alpha-AT"/>
</dbReference>
<dbReference type="Proteomes" id="UP000466024">
    <property type="component" value="Unassembled WGS sequence"/>
</dbReference>
<keyword evidence="5" id="KW-0012">Acyltransferase</keyword>
<evidence type="ECO:0000256" key="9">
    <source>
        <dbReference type="ARBA" id="ARBA00045724"/>
    </source>
</evidence>
<comment type="pathway">
    <text evidence="1">Lipid metabolism.</text>
</comment>
<dbReference type="SUPFAM" id="SSF55729">
    <property type="entry name" value="Acyl-CoA N-acyltransferases (Nat)"/>
    <property type="match status" value="1"/>
</dbReference>
<comment type="caution">
    <text evidence="13">The sequence shown here is derived from an EMBL/GenBank/DDBJ whole genome shotgun (WGS) entry which is preliminary data.</text>
</comment>
<evidence type="ECO:0000256" key="3">
    <source>
        <dbReference type="ARBA" id="ARBA00022679"/>
    </source>
</evidence>
<dbReference type="EC" id="2.3.2.30" evidence="7"/>
<dbReference type="GO" id="GO:0006629">
    <property type="term" value="P:lipid metabolic process"/>
    <property type="evidence" value="ECO:0007669"/>
    <property type="project" value="UniProtKB-KW"/>
</dbReference>
<proteinExistence type="inferred from homology"/>
<reference evidence="13 14" key="1">
    <citation type="submission" date="2019-08" db="EMBL/GenBank/DDBJ databases">
        <title>Bioinformatics analysis of the strain L3 and L5.</title>
        <authorList>
            <person name="Li X."/>
        </authorList>
    </citation>
    <scope>NUCLEOTIDE SEQUENCE [LARGE SCALE GENOMIC DNA]</scope>
    <source>
        <strain evidence="13 14">L3</strain>
    </source>
</reference>
<dbReference type="EMBL" id="VTPX01000002">
    <property type="protein sequence ID" value="KAA0019780.1"/>
    <property type="molecule type" value="Genomic_DNA"/>
</dbReference>
<name>A0A640WH99_9GAMM</name>
<evidence type="ECO:0000259" key="12">
    <source>
        <dbReference type="SMART" id="SM00563"/>
    </source>
</evidence>
<comment type="catalytic activity">
    <reaction evidence="10">
        <text>a (3R)-hydroxyacyl-[ACP] + L-ornithine = a lyso-ornithine lipid + holo-[ACP] + H(+)</text>
        <dbReference type="Rhea" id="RHEA:20633"/>
        <dbReference type="Rhea" id="RHEA-COMP:9685"/>
        <dbReference type="Rhea" id="RHEA-COMP:9945"/>
        <dbReference type="ChEBI" id="CHEBI:15378"/>
        <dbReference type="ChEBI" id="CHEBI:46911"/>
        <dbReference type="ChEBI" id="CHEBI:64479"/>
        <dbReference type="ChEBI" id="CHEBI:78827"/>
        <dbReference type="ChEBI" id="CHEBI:138482"/>
        <dbReference type="EC" id="2.3.2.30"/>
    </reaction>
    <physiologicalReaction direction="left-to-right" evidence="10">
        <dbReference type="Rhea" id="RHEA:20634"/>
    </physiologicalReaction>
</comment>
<evidence type="ECO:0000256" key="7">
    <source>
        <dbReference type="ARBA" id="ARBA00039058"/>
    </source>
</evidence>
<dbReference type="GO" id="GO:0043810">
    <property type="term" value="F:ornithine-acyl [acyl carrier protein] N-acyltransferase activity"/>
    <property type="evidence" value="ECO:0007669"/>
    <property type="project" value="UniProtKB-EC"/>
</dbReference>
<evidence type="ECO:0000256" key="6">
    <source>
        <dbReference type="ARBA" id="ARBA00038095"/>
    </source>
</evidence>
<evidence type="ECO:0000256" key="10">
    <source>
        <dbReference type="ARBA" id="ARBA00047785"/>
    </source>
</evidence>
<sequence length="599" mass="68174">MIDIAETLENHVKPFPKLPRWVQRLSIALIRGLVREREINRFLSAHADTRGIGFVERVLDEFRFGYTLPSRERENIPVTGRVLIVANHPLGALDGLALLKMVSEVRPDVKILASSLLMQLEPLRDCLLPVDNLSRRGFRRSLAEIGGALDREEAVIVFPAGEVSRAGPHGVRDRRWQGGFLHLARRYNAPILPLHVQGRNSWLFYALTMLRNDLGTLMLPHEMFRQRDRQLCVRAGALLSMERIDRDGLSTAVKLKLLRKHVYRLGRGRKPVFLGEAGIAHPESRLALREALRDAQHLGETADGKQILLCDGQMDSVVMRELGRLREIAFRRVGEGTGRRRDMDAFDAHYRHLLVWDDRDLEIAGAYRLGEVGRILDAHGMEGLYSPTIFHMENAPWSEWRHGLELGRSFVQPRYWGRRSLDYLWLGLGAYLRHHPEIRWLFGPVTISGRVPLRARELLVGYYRHYYGDLSECVRARAPFSLSEAGRMEAERLFGGNDRDEDFRRLRDQLEALGVSVPVLYKQYCDVAEPGGVRFMDFGVDADFGYCLDGLVVVDVTRLKPEKRRRYIGTDASVAPAGGEDFATASRPVSRRSLPTQTA</sequence>
<dbReference type="Pfam" id="PF13444">
    <property type="entry name" value="Acetyltransf_5"/>
    <property type="match status" value="1"/>
</dbReference>
<dbReference type="PANTHER" id="PTHR37323:SF1">
    <property type="entry name" value="L-ORNITHINE N(ALPHA)-ACYLTRANSFERASE"/>
    <property type="match status" value="1"/>
</dbReference>
<comment type="function">
    <text evidence="9">Catalyzes the first step in the biosynthesis of ornithine lipids, which are phosphorus-free membrane lipids. Catalyzes the 3-hydroxyacyl-acyl carrier protein-dependent acylation of ornithine to form lyso-ornithine lipid (LOL).</text>
</comment>
<dbReference type="SUPFAM" id="SSF69593">
    <property type="entry name" value="Glycerol-3-phosphate (1)-acyltransferase"/>
    <property type="match status" value="1"/>
</dbReference>